<dbReference type="InterPro" id="IPR058193">
    <property type="entry name" value="VanY/YodJ_core_dom"/>
</dbReference>
<dbReference type="PANTHER" id="PTHR34385">
    <property type="entry name" value="D-ALANYL-D-ALANINE CARBOXYPEPTIDASE"/>
    <property type="match status" value="1"/>
</dbReference>
<dbReference type="CDD" id="cd14852">
    <property type="entry name" value="LD-carboxypeptidase"/>
    <property type="match status" value="1"/>
</dbReference>
<reference evidence="3 4" key="1">
    <citation type="submission" date="2022-02" db="EMBL/GenBank/DDBJ databases">
        <title>The car tank lid bacteriome: a reservoir of bacteria with potential in bioremediation of fuel.</title>
        <authorList>
            <person name="Vidal-Verdu A."/>
            <person name="Gomez-Martinez D."/>
            <person name="Latorre-Perez A."/>
            <person name="Pereto J."/>
            <person name="Porcar M."/>
        </authorList>
    </citation>
    <scope>NUCLEOTIDE SEQUENCE [LARGE SCALE GENOMIC DNA]</scope>
    <source>
        <strain evidence="3 4">4D.3</strain>
    </source>
</reference>
<keyword evidence="4" id="KW-1185">Reference proteome</keyword>
<dbReference type="Gene3D" id="3.30.1380.10">
    <property type="match status" value="1"/>
</dbReference>
<keyword evidence="1" id="KW-0732">Signal</keyword>
<comment type="caution">
    <text evidence="3">The sequence shown here is derived from an EMBL/GenBank/DDBJ whole genome shotgun (WGS) entry which is preliminary data.</text>
</comment>
<evidence type="ECO:0000259" key="2">
    <source>
        <dbReference type="Pfam" id="PF02557"/>
    </source>
</evidence>
<feature type="domain" description="D-alanyl-D-alanine carboxypeptidase-like core" evidence="2">
    <location>
        <begin position="95"/>
        <end position="221"/>
    </location>
</feature>
<gene>
    <name evidence="3" type="ORF">M1843_09085</name>
</gene>
<dbReference type="Pfam" id="PF02557">
    <property type="entry name" value="VanY"/>
    <property type="match status" value="1"/>
</dbReference>
<dbReference type="RefSeq" id="WP_416343759.1">
    <property type="nucleotide sequence ID" value="NZ_JALQCY010000003.1"/>
</dbReference>
<dbReference type="InterPro" id="IPR009045">
    <property type="entry name" value="Zn_M74/Hedgehog-like"/>
</dbReference>
<dbReference type="Proteomes" id="UP001651050">
    <property type="component" value="Unassembled WGS sequence"/>
</dbReference>
<organism evidence="3 4">
    <name type="scientific">Isoptericola peretonis</name>
    <dbReference type="NCBI Taxonomy" id="2918523"/>
    <lineage>
        <taxon>Bacteria</taxon>
        <taxon>Bacillati</taxon>
        <taxon>Actinomycetota</taxon>
        <taxon>Actinomycetes</taxon>
        <taxon>Micrococcales</taxon>
        <taxon>Promicromonosporaceae</taxon>
        <taxon>Isoptericola</taxon>
    </lineage>
</organism>
<evidence type="ECO:0000256" key="1">
    <source>
        <dbReference type="SAM" id="SignalP"/>
    </source>
</evidence>
<feature type="chain" id="PRO_5046349000" evidence="1">
    <location>
        <begin position="21"/>
        <end position="251"/>
    </location>
</feature>
<dbReference type="InterPro" id="IPR003709">
    <property type="entry name" value="VanY-like_core_dom"/>
</dbReference>
<feature type="signal peptide" evidence="1">
    <location>
        <begin position="1"/>
        <end position="20"/>
    </location>
</feature>
<accession>A0ABT0J316</accession>
<proteinExistence type="predicted"/>
<dbReference type="SUPFAM" id="SSF55166">
    <property type="entry name" value="Hedgehog/DD-peptidase"/>
    <property type="match status" value="1"/>
</dbReference>
<name>A0ABT0J316_9MICO</name>
<evidence type="ECO:0000313" key="3">
    <source>
        <dbReference type="EMBL" id="MCK9793897.1"/>
    </source>
</evidence>
<sequence length="251" mass="26676">MSPRVSVTVLHRFCGAVAVAALTVAATVVPSAAASAAFPDPRPGGDAFLSRPWAPTFDPADPMVLVNKAHPVSPAGWAPDDLVRPDVPALGGHDRLRPDAARALERLAADAREATGRELVLASGYRSADYQRDLYARYVDSHGRRAADTFSARPGYSEHQTGLAADVAEAGTPFTGFGRTETGRWVAAHAWRYGFVVRYPQGAQDVTGYSPEPWHLRYTGKGLTTRMHLAGLVTLEEAFGAGPAPDYAPAG</sequence>
<evidence type="ECO:0000313" key="4">
    <source>
        <dbReference type="Proteomes" id="UP001651050"/>
    </source>
</evidence>
<dbReference type="PANTHER" id="PTHR34385:SF1">
    <property type="entry name" value="PEPTIDOGLYCAN L-ALANYL-D-GLUTAMATE ENDOPEPTIDASE CWLK"/>
    <property type="match status" value="1"/>
</dbReference>
<protein>
    <submittedName>
        <fullName evidence="3">M15 family metallopeptidase</fullName>
    </submittedName>
</protein>
<dbReference type="InterPro" id="IPR052179">
    <property type="entry name" value="DD-CPase-like"/>
</dbReference>
<dbReference type="EMBL" id="JALQCY010000003">
    <property type="protein sequence ID" value="MCK9793897.1"/>
    <property type="molecule type" value="Genomic_DNA"/>
</dbReference>